<keyword evidence="4" id="KW-1185">Reference proteome</keyword>
<dbReference type="Gene3D" id="3.10.450.50">
    <property type="match status" value="1"/>
</dbReference>
<evidence type="ECO:0000259" key="2">
    <source>
        <dbReference type="Pfam" id="PF17775"/>
    </source>
</evidence>
<accession>A0ABU9C817</accession>
<dbReference type="SUPFAM" id="SSF54427">
    <property type="entry name" value="NTF2-like"/>
    <property type="match status" value="1"/>
</dbReference>
<evidence type="ECO:0000313" key="4">
    <source>
        <dbReference type="Proteomes" id="UP001379945"/>
    </source>
</evidence>
<dbReference type="RefSeq" id="WP_341400344.1">
    <property type="nucleotide sequence ID" value="NZ_JBBUTI010000013.1"/>
</dbReference>
<comment type="caution">
    <text evidence="3">The sequence shown here is derived from an EMBL/GenBank/DDBJ whole genome shotgun (WGS) entry which is preliminary data.</text>
</comment>
<gene>
    <name evidence="3" type="ORF">AACH00_16840</name>
</gene>
<dbReference type="InterPro" id="IPR023006">
    <property type="entry name" value="YchJ-like"/>
</dbReference>
<evidence type="ECO:0000313" key="3">
    <source>
        <dbReference type="EMBL" id="MEK8048029.1"/>
    </source>
</evidence>
<dbReference type="Proteomes" id="UP001379945">
    <property type="component" value="Unassembled WGS sequence"/>
</dbReference>
<evidence type="ECO:0000256" key="1">
    <source>
        <dbReference type="HAMAP-Rule" id="MF_00612"/>
    </source>
</evidence>
<sequence>MRLNPTPCPCGRPDARRATQVRLYDDCCGRWHHGPQRGEAPDAETLMRSRYSAYTLDLISYLLDTWHPSTRPTDLPPNEPGLRWLGLTVYQHKVQDDQHATVHFAARSKLAGRAFRLEETSRFVRDEAGRWLYVDGDVKER</sequence>
<organism evidence="3 4">
    <name type="scientific">Ideonella margarita</name>
    <dbReference type="NCBI Taxonomy" id="2984191"/>
    <lineage>
        <taxon>Bacteria</taxon>
        <taxon>Pseudomonadati</taxon>
        <taxon>Pseudomonadota</taxon>
        <taxon>Betaproteobacteria</taxon>
        <taxon>Burkholderiales</taxon>
        <taxon>Sphaerotilaceae</taxon>
        <taxon>Ideonella</taxon>
    </lineage>
</organism>
<dbReference type="HAMAP" id="MF_00612">
    <property type="entry name" value="UPF0225"/>
    <property type="match status" value="1"/>
</dbReference>
<dbReference type="Pfam" id="PF17775">
    <property type="entry name" value="YchJ_M-like"/>
    <property type="match status" value="1"/>
</dbReference>
<reference evidence="3 4" key="1">
    <citation type="submission" date="2024-04" db="EMBL/GenBank/DDBJ databases">
        <title>Novel species of the genus Ideonella isolated from streams.</title>
        <authorList>
            <person name="Lu H."/>
        </authorList>
    </citation>
    <scope>NUCLEOTIDE SEQUENCE [LARGE SCALE GENOMIC DNA]</scope>
    <source>
        <strain evidence="3 4">LYT19W</strain>
    </source>
</reference>
<dbReference type="InterPro" id="IPR032710">
    <property type="entry name" value="NTF2-like_dom_sf"/>
</dbReference>
<name>A0ABU9C817_9BURK</name>
<feature type="domain" description="YchJ-like middle NTF2-like" evidence="2">
    <location>
        <begin position="42"/>
        <end position="136"/>
    </location>
</feature>
<protein>
    <recommendedName>
        <fullName evidence="1">UPF0225 protein AACH00_16840</fullName>
    </recommendedName>
</protein>
<proteinExistence type="inferred from homology"/>
<comment type="similarity">
    <text evidence="1">Belongs to the UPF0225 family.</text>
</comment>
<dbReference type="InterPro" id="IPR048469">
    <property type="entry name" value="YchJ-like_M"/>
</dbReference>
<dbReference type="EMBL" id="JBBUTI010000013">
    <property type="protein sequence ID" value="MEK8048029.1"/>
    <property type="molecule type" value="Genomic_DNA"/>
</dbReference>